<feature type="compositionally biased region" description="Polar residues" evidence="1">
    <location>
        <begin position="50"/>
        <end position="62"/>
    </location>
</feature>
<feature type="compositionally biased region" description="Low complexity" evidence="1">
    <location>
        <begin position="1237"/>
        <end position="1247"/>
    </location>
</feature>
<dbReference type="Proteomes" id="UP000245341">
    <property type="component" value="Unplaced"/>
</dbReference>
<dbReference type="Pfam" id="PF15449">
    <property type="entry name" value="Retinal"/>
    <property type="match status" value="1"/>
</dbReference>
<feature type="compositionally biased region" description="Basic and acidic residues" evidence="1">
    <location>
        <begin position="689"/>
        <end position="700"/>
    </location>
</feature>
<protein>
    <submittedName>
        <fullName evidence="3">Photoreceptor cilium actin regulator</fullName>
    </submittedName>
</protein>
<feature type="compositionally biased region" description="Acidic residues" evidence="1">
    <location>
        <begin position="484"/>
        <end position="496"/>
    </location>
</feature>
<reference evidence="3" key="1">
    <citation type="submission" date="2025-08" db="UniProtKB">
        <authorList>
            <consortium name="RefSeq"/>
        </authorList>
    </citation>
    <scope>IDENTIFICATION</scope>
    <source>
        <tissue evidence="3">Liver</tissue>
    </source>
</reference>
<feature type="compositionally biased region" description="Basic and acidic residues" evidence="1">
    <location>
        <begin position="1284"/>
        <end position="1303"/>
    </location>
</feature>
<evidence type="ECO:0000313" key="2">
    <source>
        <dbReference type="Proteomes" id="UP000245341"/>
    </source>
</evidence>
<feature type="region of interest" description="Disordered" evidence="1">
    <location>
        <begin position="684"/>
        <end position="719"/>
    </location>
</feature>
<proteinExistence type="predicted"/>
<feature type="region of interest" description="Disordered" evidence="1">
    <location>
        <begin position="830"/>
        <end position="1135"/>
    </location>
</feature>
<evidence type="ECO:0000256" key="1">
    <source>
        <dbReference type="SAM" id="MobiDB-lite"/>
    </source>
</evidence>
<sequence>MGCTPSHNDVVNSVAKSGIQFFKKPKAILPGRQGGGGRCSIPLLLPSSTCYDSGGDPTQGQRLTEEQPRARWTQSPAEGLYQLTRDPTAGKGKDMEGLPPETRISASQLDKSQSHMAQDLPSKTQSSHGSQGTVSSGEESEERNTQQRKLRCHTCGQQGHCCQTILPAHEPEGKVDFPEPLVKAHRHAYTYLHTCISKYEAILSITHQATQTQELLQPMVSFLLLCFDEVNRLLGEISKEGEMLLQEVRDDLAWPLRKGEPQDQPDLLQQLLQYTVSKLLVLSGTVASITGRFLEGSSSYHHDTASHLGKKLSTKRGVDERLLRALGQLENLASGHGDPGMQGAPLCSEDSGIGGDNDSVQLVDKLGKQASWDSVSEPAERKLVLSSTVEARLSGQAWQQSPFQMGSDTPQDCPLWRPPSAKVRPAAQGGAGGPCPSSTGPETTTARPLGMGKSTRCDSLGMGVSTEAHFPKGSRLVDTPSVTEGEDSSPEEEEDQVSGMSLGPQQENSFPPRPRSSPGGPEGPFQPHPRKLRKPQAQEMILKMKEAISERIKFVPVPSGPQDWADEDERRTAVPPRPSTASGSTRAPLRQRRSQSEGCLKSQVEDSTLQELQRVQRDLSRRLEAFYALGARQQGQSPEQVAQPRAVAWRSDTCGSAPSITSSKLKASLTKNFVILPSQDKSIVQKCSPRPESEQPRQGEPEGLPVVIPSGEKTSEARGAEDWNVRACPTRTSVKKLIETFSPTESLRTLGDSKDARPSPCLRKWGVPLIPPRFPIYRGLAPLYPKPRISPAASGESLKLGPAWRPLAPIFPPLLTAGASKREDLNFNYETEEDPEHLPPPPLEILMDKSFTSLEPPESSKPAGSSSNGTHAPGPGGADPALRTWASPKLRASMSPTDLLPSKSTTAPTRPHSTGPGGSKSGCSTRKLTLDLSHPPATSGNPEVEGRGAQSQAPADRATSLSKHPQKAIPWHPSSHTSGPNSTLEPSLARPTRGPHSPEDPRQSQERSPSLVRKASAARGHWTARADRRQLPSHRSAQPSVPSVHGSPSPPISPPVSPTVLSPPETKEGASPPPWHKPPSTAPASPPAQHKASSPPTRHTEASSPSSGPSPSPPVSPAQGPQQTRDPEDSRAATAKACGNTCSIFCPATSSLFEAAPPPSAAHPRTPASLPPEAGGPRGTPAGGWRSSGPRLRAGSQRGPALCALNPQPFIRRTASDRRPSIRLGLPVPGATCDAWESALSRSSSSEESPRKDTEPCNSPCAPELRGSGRAASPPELCVLGHGLQREARTSRAQDKPQQKEVA</sequence>
<dbReference type="GeneID" id="102727430"/>
<dbReference type="PANTHER" id="PTHR22017">
    <property type="entry name" value="PHOTORECEPTOR CILIUM ACTIN REGULATOR"/>
    <property type="match status" value="1"/>
</dbReference>
<evidence type="ECO:0000313" key="3">
    <source>
        <dbReference type="RefSeq" id="XP_006741734.2"/>
    </source>
</evidence>
<dbReference type="InterPro" id="IPR029352">
    <property type="entry name" value="PCARE"/>
</dbReference>
<gene>
    <name evidence="3" type="primary">PCARE</name>
</gene>
<feature type="compositionally biased region" description="Polar residues" evidence="1">
    <location>
        <begin position="399"/>
        <end position="410"/>
    </location>
</feature>
<feature type="region of interest" description="Disordered" evidence="1">
    <location>
        <begin position="399"/>
        <end position="541"/>
    </location>
</feature>
<dbReference type="GO" id="GO:0035845">
    <property type="term" value="P:photoreceptor cell outer segment organization"/>
    <property type="evidence" value="ECO:0007669"/>
    <property type="project" value="TreeGrafter"/>
</dbReference>
<keyword evidence="2" id="KW-1185">Reference proteome</keyword>
<dbReference type="PANTHER" id="PTHR22017:SF0">
    <property type="entry name" value="PHOTORECEPTOR CILIUM ACTIN REGULATOR"/>
    <property type="match status" value="1"/>
</dbReference>
<feature type="region of interest" description="Disordered" evidence="1">
    <location>
        <begin position="553"/>
        <end position="610"/>
    </location>
</feature>
<organism evidence="2 3">
    <name type="scientific">Leptonychotes weddellii</name>
    <name type="common">Weddell seal</name>
    <name type="synonym">Otaria weddellii</name>
    <dbReference type="NCBI Taxonomy" id="9713"/>
    <lineage>
        <taxon>Eukaryota</taxon>
        <taxon>Metazoa</taxon>
        <taxon>Chordata</taxon>
        <taxon>Craniata</taxon>
        <taxon>Vertebrata</taxon>
        <taxon>Euteleostomi</taxon>
        <taxon>Mammalia</taxon>
        <taxon>Eutheria</taxon>
        <taxon>Laurasiatheria</taxon>
        <taxon>Carnivora</taxon>
        <taxon>Caniformia</taxon>
        <taxon>Pinnipedia</taxon>
        <taxon>Phocidae</taxon>
        <taxon>Monachinae</taxon>
        <taxon>Lobodontini</taxon>
        <taxon>Leptonychotes</taxon>
    </lineage>
</organism>
<name>A0A2U3YDC0_LEPWE</name>
<dbReference type="CTD" id="388939"/>
<accession>A0A2U3YDC0</accession>
<feature type="compositionally biased region" description="Polar residues" evidence="1">
    <location>
        <begin position="974"/>
        <end position="985"/>
    </location>
</feature>
<dbReference type="KEGG" id="lww:102727430"/>
<dbReference type="GO" id="GO:0001750">
    <property type="term" value="C:photoreceptor outer segment"/>
    <property type="evidence" value="ECO:0007669"/>
    <property type="project" value="TreeGrafter"/>
</dbReference>
<dbReference type="OrthoDB" id="8954214at2759"/>
<feature type="compositionally biased region" description="Pro residues" evidence="1">
    <location>
        <begin position="1071"/>
        <end position="1086"/>
    </location>
</feature>
<dbReference type="STRING" id="9713.A0A2U3YDC0"/>
<dbReference type="RefSeq" id="XP_006741734.2">
    <property type="nucleotide sequence ID" value="XM_006741671.2"/>
</dbReference>
<dbReference type="GO" id="GO:0001917">
    <property type="term" value="C:photoreceptor inner segment"/>
    <property type="evidence" value="ECO:0007669"/>
    <property type="project" value="TreeGrafter"/>
</dbReference>
<feature type="region of interest" description="Disordered" evidence="1">
    <location>
        <begin position="1153"/>
        <end position="1303"/>
    </location>
</feature>
<feature type="compositionally biased region" description="Polar residues" evidence="1">
    <location>
        <begin position="104"/>
        <end position="137"/>
    </location>
</feature>
<feature type="compositionally biased region" description="Low complexity" evidence="1">
    <location>
        <begin position="516"/>
        <end position="525"/>
    </location>
</feature>
<feature type="compositionally biased region" description="Polar residues" evidence="1">
    <location>
        <begin position="949"/>
        <end position="963"/>
    </location>
</feature>
<dbReference type="GO" id="GO:1903546">
    <property type="term" value="P:protein localization to photoreceptor outer segment"/>
    <property type="evidence" value="ECO:0007669"/>
    <property type="project" value="TreeGrafter"/>
</dbReference>
<feature type="compositionally biased region" description="Basic and acidic residues" evidence="1">
    <location>
        <begin position="996"/>
        <end position="1005"/>
    </location>
</feature>
<feature type="compositionally biased region" description="Pro residues" evidence="1">
    <location>
        <begin position="1048"/>
        <end position="1057"/>
    </location>
</feature>
<feature type="region of interest" description="Disordered" evidence="1">
    <location>
        <begin position="50"/>
        <end position="145"/>
    </location>
</feature>
<feature type="compositionally biased region" description="Polar residues" evidence="1">
    <location>
        <begin position="437"/>
        <end position="446"/>
    </location>
</feature>
<feature type="compositionally biased region" description="Polar residues" evidence="1">
    <location>
        <begin position="902"/>
        <end position="912"/>
    </location>
</feature>